<comment type="similarity">
    <text evidence="3">Belongs to the metallophosphoesterase superfamily. MPPE1 family.</text>
</comment>
<keyword evidence="13" id="KW-1185">Reference proteome</keyword>
<feature type="transmembrane region" description="Helical" evidence="10">
    <location>
        <begin position="30"/>
        <end position="54"/>
    </location>
</feature>
<keyword evidence="4 10" id="KW-0812">Transmembrane</keyword>
<dbReference type="GO" id="GO:0016787">
    <property type="term" value="F:hydrolase activity"/>
    <property type="evidence" value="ECO:0007669"/>
    <property type="project" value="UniProtKB-KW"/>
</dbReference>
<proteinExistence type="inferred from homology"/>
<comment type="subcellular location">
    <subcellularLocation>
        <location evidence="2">Membrane</location>
        <topology evidence="2">Multi-pass membrane protein</topology>
    </subcellularLocation>
</comment>
<sequence>MPCNITVMLSINQTVEPWMKFFKFVINHKILRSVLILLSFFTYCEIFHYTVVLLQCTWPAAPHTAYSTERHNSDIKVSVIADTHLLGYRHGHWFDKLRREWQMKQAFQTSMLIHKPDVVFVLGDLLDEGKWCDDEEFLHHVARFKKMFAVPEGTQLHVVSGNHDEGFHYMMSDHKHERFEHQFKSPSVRMVEIKNNIFVLVNSMAMEGDGCSICVQAESALHDISHKLNLLKICDQKASDDTCKYTLKNYTRPIILQHFPMYRKSDSDCNTDDAAPPEERNIPFRPKLDSLDQRSTNMLFSLLDPRLVMSAHTHHGCYILHHNTVPEWTVSSFSWRNRNDPTLLLVRMNNFNHSVTQCFLPKESTVVNLYILAAVVAFISLLWPTISYKYRQKMC</sequence>
<evidence type="ECO:0000256" key="4">
    <source>
        <dbReference type="ARBA" id="ARBA00022692"/>
    </source>
</evidence>
<dbReference type="InterPro" id="IPR004843">
    <property type="entry name" value="Calcineurin-like_PHP"/>
</dbReference>
<keyword evidence="9" id="KW-0464">Manganese</keyword>
<evidence type="ECO:0000256" key="5">
    <source>
        <dbReference type="ARBA" id="ARBA00022723"/>
    </source>
</evidence>
<dbReference type="AlphaFoldDB" id="A0AAV2H321"/>
<dbReference type="Pfam" id="PF00149">
    <property type="entry name" value="Metallophos"/>
    <property type="match status" value="1"/>
</dbReference>
<evidence type="ECO:0000313" key="13">
    <source>
        <dbReference type="Proteomes" id="UP001497497"/>
    </source>
</evidence>
<keyword evidence="8 10" id="KW-0472">Membrane</keyword>
<gene>
    <name evidence="12" type="ORF">GSLYS_00002216001</name>
</gene>
<evidence type="ECO:0000256" key="6">
    <source>
        <dbReference type="ARBA" id="ARBA00022801"/>
    </source>
</evidence>
<evidence type="ECO:0000256" key="1">
    <source>
        <dbReference type="ARBA" id="ARBA00001936"/>
    </source>
</evidence>
<protein>
    <recommendedName>
        <fullName evidence="11">Calcineurin-like phosphoesterase domain-containing protein</fullName>
    </recommendedName>
</protein>
<feature type="transmembrane region" description="Helical" evidence="10">
    <location>
        <begin position="367"/>
        <end position="386"/>
    </location>
</feature>
<dbReference type="PANTHER" id="PTHR13315:SF0">
    <property type="entry name" value="METALLOPHOSPHOESTERASE 1"/>
    <property type="match status" value="1"/>
</dbReference>
<evidence type="ECO:0000256" key="2">
    <source>
        <dbReference type="ARBA" id="ARBA00004141"/>
    </source>
</evidence>
<dbReference type="InterPro" id="IPR029052">
    <property type="entry name" value="Metallo-depent_PP-like"/>
</dbReference>
<keyword evidence="7 10" id="KW-1133">Transmembrane helix</keyword>
<evidence type="ECO:0000259" key="11">
    <source>
        <dbReference type="Pfam" id="PF00149"/>
    </source>
</evidence>
<dbReference type="GO" id="GO:0046872">
    <property type="term" value="F:metal ion binding"/>
    <property type="evidence" value="ECO:0007669"/>
    <property type="project" value="UniProtKB-KW"/>
</dbReference>
<feature type="domain" description="Calcineurin-like phosphoesterase" evidence="11">
    <location>
        <begin position="76"/>
        <end position="315"/>
    </location>
</feature>
<evidence type="ECO:0000256" key="9">
    <source>
        <dbReference type="ARBA" id="ARBA00023211"/>
    </source>
</evidence>
<keyword evidence="5" id="KW-0479">Metal-binding</keyword>
<organism evidence="12 13">
    <name type="scientific">Lymnaea stagnalis</name>
    <name type="common">Great pond snail</name>
    <name type="synonym">Helix stagnalis</name>
    <dbReference type="NCBI Taxonomy" id="6523"/>
    <lineage>
        <taxon>Eukaryota</taxon>
        <taxon>Metazoa</taxon>
        <taxon>Spiralia</taxon>
        <taxon>Lophotrochozoa</taxon>
        <taxon>Mollusca</taxon>
        <taxon>Gastropoda</taxon>
        <taxon>Heterobranchia</taxon>
        <taxon>Euthyneura</taxon>
        <taxon>Panpulmonata</taxon>
        <taxon>Hygrophila</taxon>
        <taxon>Lymnaeoidea</taxon>
        <taxon>Lymnaeidae</taxon>
        <taxon>Lymnaea</taxon>
    </lineage>
</organism>
<dbReference type="Gene3D" id="3.60.21.10">
    <property type="match status" value="1"/>
</dbReference>
<accession>A0AAV2H321</accession>
<dbReference type="Proteomes" id="UP001497497">
    <property type="component" value="Unassembled WGS sequence"/>
</dbReference>
<dbReference type="InterPro" id="IPR033308">
    <property type="entry name" value="PGAP5/Cdc1/Ted1"/>
</dbReference>
<dbReference type="SUPFAM" id="SSF56300">
    <property type="entry name" value="Metallo-dependent phosphatases"/>
    <property type="match status" value="1"/>
</dbReference>
<reference evidence="12 13" key="1">
    <citation type="submission" date="2024-04" db="EMBL/GenBank/DDBJ databases">
        <authorList>
            <consortium name="Genoscope - CEA"/>
            <person name="William W."/>
        </authorList>
    </citation>
    <scope>NUCLEOTIDE SEQUENCE [LARGE SCALE GENOMIC DNA]</scope>
</reference>
<comment type="cofactor">
    <cofactor evidence="1">
        <name>Mn(2+)</name>
        <dbReference type="ChEBI" id="CHEBI:29035"/>
    </cofactor>
</comment>
<comment type="caution">
    <text evidence="12">The sequence shown here is derived from an EMBL/GenBank/DDBJ whole genome shotgun (WGS) entry which is preliminary data.</text>
</comment>
<evidence type="ECO:0000256" key="8">
    <source>
        <dbReference type="ARBA" id="ARBA00023136"/>
    </source>
</evidence>
<dbReference type="GO" id="GO:0006506">
    <property type="term" value="P:GPI anchor biosynthetic process"/>
    <property type="evidence" value="ECO:0007669"/>
    <property type="project" value="InterPro"/>
</dbReference>
<evidence type="ECO:0000313" key="12">
    <source>
        <dbReference type="EMBL" id="CAL1528046.1"/>
    </source>
</evidence>
<evidence type="ECO:0000256" key="10">
    <source>
        <dbReference type="SAM" id="Phobius"/>
    </source>
</evidence>
<dbReference type="EMBL" id="CAXITT010000026">
    <property type="protein sequence ID" value="CAL1528046.1"/>
    <property type="molecule type" value="Genomic_DNA"/>
</dbReference>
<dbReference type="PANTHER" id="PTHR13315">
    <property type="entry name" value="METALLO PHOSPHOESTERASE RELATED"/>
    <property type="match status" value="1"/>
</dbReference>
<name>A0AAV2H321_LYMST</name>
<dbReference type="GO" id="GO:0016020">
    <property type="term" value="C:membrane"/>
    <property type="evidence" value="ECO:0007669"/>
    <property type="project" value="UniProtKB-SubCell"/>
</dbReference>
<evidence type="ECO:0000256" key="7">
    <source>
        <dbReference type="ARBA" id="ARBA00022989"/>
    </source>
</evidence>
<evidence type="ECO:0000256" key="3">
    <source>
        <dbReference type="ARBA" id="ARBA00008895"/>
    </source>
</evidence>
<keyword evidence="6" id="KW-0378">Hydrolase</keyword>